<dbReference type="GO" id="GO:0016491">
    <property type="term" value="F:oxidoreductase activity"/>
    <property type="evidence" value="ECO:0007669"/>
    <property type="project" value="UniProtKB-KW"/>
</dbReference>
<keyword evidence="1 4" id="KW-0479">Metal-binding</keyword>
<dbReference type="Gene3D" id="3.90.180.10">
    <property type="entry name" value="Medium-chain alcohol dehydrogenases, catalytic domain"/>
    <property type="match status" value="1"/>
</dbReference>
<dbReference type="InterPro" id="IPR013154">
    <property type="entry name" value="ADH-like_N"/>
</dbReference>
<dbReference type="OrthoDB" id="9770238at2"/>
<dbReference type="InterPro" id="IPR020843">
    <property type="entry name" value="ER"/>
</dbReference>
<reference evidence="6 7" key="1">
    <citation type="submission" date="2019-04" db="EMBL/GenBank/DDBJ databases">
        <title>Bacillus sediminilitoris sp. nov., isolated from a tidal flat sediment on the East China Sea.</title>
        <authorList>
            <person name="Wei Y."/>
            <person name="Mao H."/>
            <person name="Fang J."/>
        </authorList>
    </citation>
    <scope>NUCLEOTIDE SEQUENCE [LARGE SCALE GENOMIC DNA]</scope>
    <source>
        <strain evidence="6 7">DSL-17</strain>
    </source>
</reference>
<organism evidence="6 7">
    <name type="scientific">Metabacillus sediminilitoris</name>
    <dbReference type="NCBI Taxonomy" id="2567941"/>
    <lineage>
        <taxon>Bacteria</taxon>
        <taxon>Bacillati</taxon>
        <taxon>Bacillota</taxon>
        <taxon>Bacilli</taxon>
        <taxon>Bacillales</taxon>
        <taxon>Bacillaceae</taxon>
        <taxon>Metabacillus</taxon>
    </lineage>
</organism>
<dbReference type="InterPro" id="IPR013149">
    <property type="entry name" value="ADH-like_C"/>
</dbReference>
<comment type="caution">
    <text evidence="6">The sequence shown here is derived from an EMBL/GenBank/DDBJ whole genome shotgun (WGS) entry which is preliminary data.</text>
</comment>
<evidence type="ECO:0000256" key="4">
    <source>
        <dbReference type="RuleBase" id="RU361277"/>
    </source>
</evidence>
<dbReference type="InterPro" id="IPR011032">
    <property type="entry name" value="GroES-like_sf"/>
</dbReference>
<dbReference type="Gene3D" id="3.40.50.720">
    <property type="entry name" value="NAD(P)-binding Rossmann-like Domain"/>
    <property type="match status" value="1"/>
</dbReference>
<comment type="cofactor">
    <cofactor evidence="4">
        <name>Zn(2+)</name>
        <dbReference type="ChEBI" id="CHEBI:29105"/>
    </cofactor>
</comment>
<sequence>MKAGVLYAREKLKYEDIPTPSPKAGQVLIKVKYTGICGSDLPRVNGDASHYYPNVLGHEFSGIIAEVGEGVESLKVGDKVAGVPLIPCFSCEDCQKGDYALCKHYSFVGSRQFGSFAEYVVVPEKNAVKFDNSISYEHGAFFEPITVALHGLNRLDYKPGGTVAILGGGTIGLFTMQWAKIFGARKVVVFDINDERLELAKKYGADECINTLEKGFIEQAKFLTDGRGFDYVYETAGSTVTMKMAFELVANKGGVCLIGTPTRAISFNVEEWENLNRKEFNLTGSWMSYSAEFPGKEWELTAHYIHTGEFKLDDTFIFKKIPLSEIADAFEMYKTPGLVKAKILIDSEK</sequence>
<keyword evidence="2 4" id="KW-0862">Zinc</keyword>
<dbReference type="GO" id="GO:0008270">
    <property type="term" value="F:zinc ion binding"/>
    <property type="evidence" value="ECO:0007669"/>
    <property type="project" value="InterPro"/>
</dbReference>
<keyword evidence="7" id="KW-1185">Reference proteome</keyword>
<proteinExistence type="inferred from homology"/>
<accession>A0A4S4C1X4</accession>
<evidence type="ECO:0000313" key="7">
    <source>
        <dbReference type="Proteomes" id="UP000310334"/>
    </source>
</evidence>
<dbReference type="AlphaFoldDB" id="A0A4S4C1X4"/>
<dbReference type="CDD" id="cd08236">
    <property type="entry name" value="sugar_DH"/>
    <property type="match status" value="1"/>
</dbReference>
<dbReference type="Pfam" id="PF00107">
    <property type="entry name" value="ADH_zinc_N"/>
    <property type="match status" value="1"/>
</dbReference>
<dbReference type="PANTHER" id="PTHR43401">
    <property type="entry name" value="L-THREONINE 3-DEHYDROGENASE"/>
    <property type="match status" value="1"/>
</dbReference>
<evidence type="ECO:0000313" key="6">
    <source>
        <dbReference type="EMBL" id="THF81100.1"/>
    </source>
</evidence>
<gene>
    <name evidence="6" type="ORF">E6W99_08055</name>
</gene>
<dbReference type="SUPFAM" id="SSF51735">
    <property type="entry name" value="NAD(P)-binding Rossmann-fold domains"/>
    <property type="match status" value="1"/>
</dbReference>
<evidence type="ECO:0000256" key="2">
    <source>
        <dbReference type="ARBA" id="ARBA00022833"/>
    </source>
</evidence>
<dbReference type="Pfam" id="PF08240">
    <property type="entry name" value="ADH_N"/>
    <property type="match status" value="1"/>
</dbReference>
<dbReference type="InterPro" id="IPR002328">
    <property type="entry name" value="ADH_Zn_CS"/>
</dbReference>
<dbReference type="Proteomes" id="UP000310334">
    <property type="component" value="Unassembled WGS sequence"/>
</dbReference>
<dbReference type="SMART" id="SM00829">
    <property type="entry name" value="PKS_ER"/>
    <property type="match status" value="1"/>
</dbReference>
<dbReference type="EMBL" id="SSNT01000005">
    <property type="protein sequence ID" value="THF81100.1"/>
    <property type="molecule type" value="Genomic_DNA"/>
</dbReference>
<dbReference type="InterPro" id="IPR036291">
    <property type="entry name" value="NAD(P)-bd_dom_sf"/>
</dbReference>
<dbReference type="PROSITE" id="PS00059">
    <property type="entry name" value="ADH_ZINC"/>
    <property type="match status" value="1"/>
</dbReference>
<protein>
    <submittedName>
        <fullName evidence="6">Galactitol-1-phosphate 5-dehydrogenase</fullName>
    </submittedName>
</protein>
<dbReference type="RefSeq" id="WP_136352674.1">
    <property type="nucleotide sequence ID" value="NZ_CP046266.1"/>
</dbReference>
<feature type="domain" description="Enoyl reductase (ER)" evidence="5">
    <location>
        <begin position="8"/>
        <end position="345"/>
    </location>
</feature>
<comment type="similarity">
    <text evidence="4">Belongs to the zinc-containing alcohol dehydrogenase family.</text>
</comment>
<dbReference type="PANTHER" id="PTHR43401:SF2">
    <property type="entry name" value="L-THREONINE 3-DEHYDROGENASE"/>
    <property type="match status" value="1"/>
</dbReference>
<evidence type="ECO:0000256" key="1">
    <source>
        <dbReference type="ARBA" id="ARBA00022723"/>
    </source>
</evidence>
<keyword evidence="3" id="KW-0560">Oxidoreductase</keyword>
<dbReference type="InterPro" id="IPR050129">
    <property type="entry name" value="Zn_alcohol_dh"/>
</dbReference>
<name>A0A4S4C1X4_9BACI</name>
<evidence type="ECO:0000256" key="3">
    <source>
        <dbReference type="ARBA" id="ARBA00023002"/>
    </source>
</evidence>
<dbReference type="SUPFAM" id="SSF50129">
    <property type="entry name" value="GroES-like"/>
    <property type="match status" value="1"/>
</dbReference>
<evidence type="ECO:0000259" key="5">
    <source>
        <dbReference type="SMART" id="SM00829"/>
    </source>
</evidence>